<organism evidence="3">
    <name type="scientific">marine sediment metagenome</name>
    <dbReference type="NCBI Taxonomy" id="412755"/>
    <lineage>
        <taxon>unclassified sequences</taxon>
        <taxon>metagenomes</taxon>
        <taxon>ecological metagenomes</taxon>
    </lineage>
</organism>
<feature type="compositionally biased region" description="Basic and acidic residues" evidence="1">
    <location>
        <begin position="1"/>
        <end position="12"/>
    </location>
</feature>
<dbReference type="Pfam" id="PF18932">
    <property type="entry name" value="DUF5681"/>
    <property type="match status" value="1"/>
</dbReference>
<gene>
    <name evidence="3" type="ORF">LCGC14_1366990</name>
</gene>
<protein>
    <recommendedName>
        <fullName evidence="2">DUF5681 domain-containing protein</fullName>
    </recommendedName>
</protein>
<accession>A0A0F9K6U6</accession>
<dbReference type="InterPro" id="IPR043736">
    <property type="entry name" value="DUF5681"/>
</dbReference>
<evidence type="ECO:0000313" key="3">
    <source>
        <dbReference type="EMBL" id="KKM77743.1"/>
    </source>
</evidence>
<proteinExistence type="predicted"/>
<evidence type="ECO:0000259" key="2">
    <source>
        <dbReference type="Pfam" id="PF18932"/>
    </source>
</evidence>
<sequence>MGTLIARDDKGRWLPGQSGNQAGKQKGLRNYITHERLMLEAGLRDYIADPSQAKKLLEGIDRVLDIAVAGEDKDAISAMKLLLDRVMPAMPLKEAEEAERVDKRLQIVFQINPHAETPVKAIIDGKFTEIED</sequence>
<dbReference type="AlphaFoldDB" id="A0A0F9K6U6"/>
<reference evidence="3" key="1">
    <citation type="journal article" date="2015" name="Nature">
        <title>Complex archaea that bridge the gap between prokaryotes and eukaryotes.</title>
        <authorList>
            <person name="Spang A."/>
            <person name="Saw J.H."/>
            <person name="Jorgensen S.L."/>
            <person name="Zaremba-Niedzwiedzka K."/>
            <person name="Martijn J."/>
            <person name="Lind A.E."/>
            <person name="van Eijk R."/>
            <person name="Schleper C."/>
            <person name="Guy L."/>
            <person name="Ettema T.J."/>
        </authorList>
    </citation>
    <scope>NUCLEOTIDE SEQUENCE</scope>
</reference>
<name>A0A0F9K6U6_9ZZZZ</name>
<evidence type="ECO:0000256" key="1">
    <source>
        <dbReference type="SAM" id="MobiDB-lite"/>
    </source>
</evidence>
<comment type="caution">
    <text evidence="3">The sequence shown here is derived from an EMBL/GenBank/DDBJ whole genome shotgun (WGS) entry which is preliminary data.</text>
</comment>
<feature type="region of interest" description="Disordered" evidence="1">
    <location>
        <begin position="1"/>
        <end position="24"/>
    </location>
</feature>
<feature type="domain" description="DUF5681" evidence="2">
    <location>
        <begin position="10"/>
        <end position="85"/>
    </location>
</feature>
<dbReference type="EMBL" id="LAZR01008597">
    <property type="protein sequence ID" value="KKM77743.1"/>
    <property type="molecule type" value="Genomic_DNA"/>
</dbReference>